<dbReference type="PANTHER" id="PTHR48107:SF7">
    <property type="entry name" value="RE15974P"/>
    <property type="match status" value="1"/>
</dbReference>
<gene>
    <name evidence="4" type="ORF">NKR23_g11452</name>
</gene>
<evidence type="ECO:0000313" key="5">
    <source>
        <dbReference type="Proteomes" id="UP001174694"/>
    </source>
</evidence>
<dbReference type="EMBL" id="JANBVO010000061">
    <property type="protein sequence ID" value="KAJ9132112.1"/>
    <property type="molecule type" value="Genomic_DNA"/>
</dbReference>
<keyword evidence="3" id="KW-0560">Oxidoreductase</keyword>
<dbReference type="PROSITE" id="PS00061">
    <property type="entry name" value="ADH_SHORT"/>
    <property type="match status" value="1"/>
</dbReference>
<dbReference type="Pfam" id="PF13561">
    <property type="entry name" value="adh_short_C2"/>
    <property type="match status" value="1"/>
</dbReference>
<dbReference type="AlphaFoldDB" id="A0AA38RAM2"/>
<reference evidence="4" key="1">
    <citation type="submission" date="2022-07" db="EMBL/GenBank/DDBJ databases">
        <title>Fungi with potential for degradation of polypropylene.</title>
        <authorList>
            <person name="Gostincar C."/>
        </authorList>
    </citation>
    <scope>NUCLEOTIDE SEQUENCE</scope>
    <source>
        <strain evidence="4">EXF-13308</strain>
    </source>
</reference>
<evidence type="ECO:0000256" key="1">
    <source>
        <dbReference type="ARBA" id="ARBA00006484"/>
    </source>
</evidence>
<keyword evidence="2" id="KW-0521">NADP</keyword>
<proteinExistence type="inferred from homology"/>
<evidence type="ECO:0000313" key="4">
    <source>
        <dbReference type="EMBL" id="KAJ9132112.1"/>
    </source>
</evidence>
<dbReference type="PANTHER" id="PTHR48107">
    <property type="entry name" value="NADPH-DEPENDENT ALDEHYDE REDUCTASE-LIKE PROTEIN, CHLOROPLASTIC-RELATED"/>
    <property type="match status" value="1"/>
</dbReference>
<dbReference type="PRINTS" id="PR00081">
    <property type="entry name" value="GDHRDH"/>
</dbReference>
<dbReference type="FunFam" id="3.40.50.720:FF:000084">
    <property type="entry name" value="Short-chain dehydrogenase reductase"/>
    <property type="match status" value="1"/>
</dbReference>
<accession>A0AA38RAM2</accession>
<name>A0AA38RAM2_9PEZI</name>
<dbReference type="PRINTS" id="PR00080">
    <property type="entry name" value="SDRFAMILY"/>
</dbReference>
<sequence>MSLSGKVIIITGASKGIGKAMAQRLARDGASVVVNYNSDPAAADAVVSSIGTDRAVAVQANVSTVSGVEALVAAAVQRFGKIDVVIPNAGVMPMATVESTTEDLFDRAFALNVKGPYFLVQKALPHMAPGSRVIFVSTGIVHNSAVLPAYLLYGSTKGAVESMTKIMSKDLATKGISVNAIAPGPTATELFFNGKSEQLVNMIKSQSPFNRLGTPEDIANATAFLCGPDSSWVAGQVLLANGAAFV</sequence>
<evidence type="ECO:0000256" key="2">
    <source>
        <dbReference type="ARBA" id="ARBA00022857"/>
    </source>
</evidence>
<dbReference type="SUPFAM" id="SSF51735">
    <property type="entry name" value="NAD(P)-binding Rossmann-fold domains"/>
    <property type="match status" value="1"/>
</dbReference>
<dbReference type="GO" id="GO:0016614">
    <property type="term" value="F:oxidoreductase activity, acting on CH-OH group of donors"/>
    <property type="evidence" value="ECO:0007669"/>
    <property type="project" value="UniProtKB-ARBA"/>
</dbReference>
<dbReference type="InterPro" id="IPR002347">
    <property type="entry name" value="SDR_fam"/>
</dbReference>
<comment type="similarity">
    <text evidence="1">Belongs to the short-chain dehydrogenases/reductases (SDR) family.</text>
</comment>
<dbReference type="Gene3D" id="3.40.50.720">
    <property type="entry name" value="NAD(P)-binding Rossmann-like Domain"/>
    <property type="match status" value="1"/>
</dbReference>
<evidence type="ECO:0000256" key="3">
    <source>
        <dbReference type="ARBA" id="ARBA00023002"/>
    </source>
</evidence>
<dbReference type="InterPro" id="IPR036291">
    <property type="entry name" value="NAD(P)-bd_dom_sf"/>
</dbReference>
<keyword evidence="5" id="KW-1185">Reference proteome</keyword>
<dbReference type="Proteomes" id="UP001174694">
    <property type="component" value="Unassembled WGS sequence"/>
</dbReference>
<dbReference type="InterPro" id="IPR020904">
    <property type="entry name" value="Sc_DH/Rdtase_CS"/>
</dbReference>
<comment type="caution">
    <text evidence="4">The sequence shown here is derived from an EMBL/GenBank/DDBJ whole genome shotgun (WGS) entry which is preliminary data.</text>
</comment>
<organism evidence="4 5">
    <name type="scientific">Pleurostoma richardsiae</name>
    <dbReference type="NCBI Taxonomy" id="41990"/>
    <lineage>
        <taxon>Eukaryota</taxon>
        <taxon>Fungi</taxon>
        <taxon>Dikarya</taxon>
        <taxon>Ascomycota</taxon>
        <taxon>Pezizomycotina</taxon>
        <taxon>Sordariomycetes</taxon>
        <taxon>Sordariomycetidae</taxon>
        <taxon>Calosphaeriales</taxon>
        <taxon>Pleurostomataceae</taxon>
        <taxon>Pleurostoma</taxon>
    </lineage>
</organism>
<protein>
    <submittedName>
        <fullName evidence="4">3-oxoacyl-(Acyl-carrier protein) reductase</fullName>
    </submittedName>
</protein>